<dbReference type="GeneID" id="92560622"/>
<dbReference type="Pfam" id="PF13448">
    <property type="entry name" value="DUF4114"/>
    <property type="match status" value="1"/>
</dbReference>
<evidence type="ECO:0000313" key="3">
    <source>
        <dbReference type="Proteomes" id="UP000050783"/>
    </source>
</evidence>
<name>A0A0P1EGJ7_9RHOB</name>
<dbReference type="AlphaFoldDB" id="A0A0P1EGJ7"/>
<evidence type="ECO:0000259" key="1">
    <source>
        <dbReference type="Pfam" id="PF13448"/>
    </source>
</evidence>
<organism evidence="2 3">
    <name type="scientific">Ruegeria atlantica</name>
    <dbReference type="NCBI Taxonomy" id="81569"/>
    <lineage>
        <taxon>Bacteria</taxon>
        <taxon>Pseudomonadati</taxon>
        <taxon>Pseudomonadota</taxon>
        <taxon>Alphaproteobacteria</taxon>
        <taxon>Rhodobacterales</taxon>
        <taxon>Roseobacteraceae</taxon>
        <taxon>Ruegeria</taxon>
    </lineage>
</organism>
<proteinExistence type="predicted"/>
<gene>
    <name evidence="2" type="ORF">RUA4292_03452</name>
</gene>
<dbReference type="OrthoDB" id="8421704at2"/>
<dbReference type="EMBL" id="CYPU01000068">
    <property type="protein sequence ID" value="CUH49257.1"/>
    <property type="molecule type" value="Genomic_DNA"/>
</dbReference>
<accession>A0A0P1EGJ7</accession>
<reference evidence="2 3" key="1">
    <citation type="submission" date="2015-09" db="EMBL/GenBank/DDBJ databases">
        <authorList>
            <consortium name="Swine Surveillance"/>
        </authorList>
    </citation>
    <scope>NUCLEOTIDE SEQUENCE [LARGE SCALE GENOMIC DNA]</scope>
    <source>
        <strain evidence="2 3">CECT 4292</strain>
    </source>
</reference>
<protein>
    <recommendedName>
        <fullName evidence="1">DUF4114 domain-containing protein</fullName>
    </recommendedName>
</protein>
<dbReference type="RefSeq" id="WP_082637180.1">
    <property type="nucleotide sequence ID" value="NZ_CYPU01000068.1"/>
</dbReference>
<feature type="domain" description="DUF4114" evidence="1">
    <location>
        <begin position="2"/>
        <end position="24"/>
    </location>
</feature>
<dbReference type="InterPro" id="IPR025193">
    <property type="entry name" value="DUF4114"/>
</dbReference>
<sequence>MTIGFEDLTGGGDYDFEDVVFNVTRDEDDSLTVG</sequence>
<evidence type="ECO:0000313" key="2">
    <source>
        <dbReference type="EMBL" id="CUH49257.1"/>
    </source>
</evidence>
<dbReference type="Proteomes" id="UP000050783">
    <property type="component" value="Unassembled WGS sequence"/>
</dbReference>